<dbReference type="AlphaFoldDB" id="A0A075AZU9"/>
<evidence type="ECO:0000313" key="12">
    <source>
        <dbReference type="EMBL" id="EPZ35629.1"/>
    </source>
</evidence>
<evidence type="ECO:0000256" key="9">
    <source>
        <dbReference type="ARBA" id="ARBA00023128"/>
    </source>
</evidence>
<gene>
    <name evidence="12" type="ORF">O9G_002637</name>
    <name evidence="13" type="ORF">ROZALSC1DRAFT_27064</name>
</gene>
<sequence length="89" mass="10900">MGGDTHNKFYGWWNLPERGLYTYSISPFHLRVFHPYNNKKDMIKFFKAAKKFSFRQLPWICLYFLTVEGLKKIEHELHRKDPKEFENDE</sequence>
<evidence type="ECO:0000256" key="1">
    <source>
        <dbReference type="ARBA" id="ARBA00004434"/>
    </source>
</evidence>
<name>A0A075AZU9_ROZAC</name>
<comment type="subunit">
    <text evidence="11">Component of the ubiquinol-cytochrome c oxidoreductase (cytochrome b-c1 complex, complex III, CIII), a multisubunit enzyme composed of 3 respiratory subunits cytochrome b, cytochrome c1 and Rieske protein, 2 core protein subunits, and additional low-molecular weight protein subunits. The complex exists as an obligatory dimer and forms supercomplexes (SCs) in the inner mitochondrial membrane with cytochrome c oxidase (complex IV, CIV).</text>
</comment>
<dbReference type="Gene3D" id="1.20.5.210">
    <property type="entry name" value="Cytochrome b-c1 complex subunit 8"/>
    <property type="match status" value="1"/>
</dbReference>
<dbReference type="Pfam" id="PF02939">
    <property type="entry name" value="UcrQ"/>
    <property type="match status" value="1"/>
</dbReference>
<reference evidence="15" key="2">
    <citation type="journal article" date="2018" name="Nat. Microbiol.">
        <title>Leveraging single-cell genomics to expand the fungal tree of life.</title>
        <authorList>
            <person name="Ahrendt S.R."/>
            <person name="Quandt C.A."/>
            <person name="Ciobanu D."/>
            <person name="Clum A."/>
            <person name="Salamov A."/>
            <person name="Andreopoulos B."/>
            <person name="Cheng J.F."/>
            <person name="Woyke T."/>
            <person name="Pelin A."/>
            <person name="Henrissat B."/>
            <person name="Reynolds N.K."/>
            <person name="Benny G.L."/>
            <person name="Smith M.E."/>
            <person name="James T.Y."/>
            <person name="Grigoriev I.V."/>
        </authorList>
    </citation>
    <scope>NUCLEOTIDE SEQUENCE [LARGE SCALE GENOMIC DNA]</scope>
    <source>
        <strain evidence="15">CSF55</strain>
    </source>
</reference>
<keyword evidence="14" id="KW-1185">Reference proteome</keyword>
<dbReference type="EMBL" id="ML004947">
    <property type="protein sequence ID" value="RKP21529.1"/>
    <property type="molecule type" value="Genomic_DNA"/>
</dbReference>
<evidence type="ECO:0000256" key="11">
    <source>
        <dbReference type="RuleBase" id="RU368118"/>
    </source>
</evidence>
<evidence type="ECO:0000256" key="2">
    <source>
        <dbReference type="ARBA" id="ARBA00007668"/>
    </source>
</evidence>
<dbReference type="InterPro" id="IPR004205">
    <property type="entry name" value="Cyt_bc1_su8"/>
</dbReference>
<proteinExistence type="inferred from homology"/>
<keyword evidence="8" id="KW-1133">Transmembrane helix</keyword>
<evidence type="ECO:0000256" key="6">
    <source>
        <dbReference type="ARBA" id="ARBA00022792"/>
    </source>
</evidence>
<dbReference type="OrthoDB" id="6683853at2759"/>
<evidence type="ECO:0000256" key="8">
    <source>
        <dbReference type="ARBA" id="ARBA00022989"/>
    </source>
</evidence>
<comment type="subcellular location">
    <subcellularLocation>
        <location evidence="1 11">Mitochondrion inner membrane</location>
        <topology evidence="1 11">Single-pass membrane protein</topology>
    </subcellularLocation>
</comment>
<dbReference type="SUPFAM" id="SSF81508">
    <property type="entry name" value="Ubiquinone-binding protein QP-C of cytochrome bc1 complex (Ubiquinol-cytochrome c reductase)"/>
    <property type="match status" value="1"/>
</dbReference>
<reference evidence="13" key="3">
    <citation type="submission" date="2018-08" db="EMBL/GenBank/DDBJ databases">
        <title>Leveraging single-cell genomics to expand the Fungal Tree of Life.</title>
        <authorList>
            <consortium name="DOE Joint Genome Institute"/>
            <person name="Ahrendt S.R."/>
            <person name="Quandt C.A."/>
            <person name="Ciobanu D."/>
            <person name="Clum A."/>
            <person name="Salamov A."/>
            <person name="Andreopoulos B."/>
            <person name="Cheng J.-F."/>
            <person name="Woyke T."/>
            <person name="Pelin A."/>
            <person name="Henrissat B."/>
            <person name="Reynolds N."/>
            <person name="Benny G.L."/>
            <person name="Smith M.E."/>
            <person name="James T.Y."/>
            <person name="Grigoriev I.V."/>
        </authorList>
    </citation>
    <scope>NUCLEOTIDE SEQUENCE</scope>
    <source>
        <strain evidence="13">CSF55</strain>
    </source>
</reference>
<evidence type="ECO:0000256" key="10">
    <source>
        <dbReference type="ARBA" id="ARBA00023136"/>
    </source>
</evidence>
<dbReference type="GO" id="GO:0006122">
    <property type="term" value="P:mitochondrial electron transport, ubiquinol to cytochrome c"/>
    <property type="evidence" value="ECO:0007669"/>
    <property type="project" value="UniProtKB-UniRule"/>
</dbReference>
<keyword evidence="7 11" id="KW-0249">Electron transport</keyword>
<evidence type="ECO:0000313" key="13">
    <source>
        <dbReference type="EMBL" id="RKP21529.1"/>
    </source>
</evidence>
<comment type="function">
    <text evidence="11">Component of the ubiquinol-cytochrome c oxidoreductase, a multisubunit transmembrane complex that is part of the mitochondrial electron transport chain which drives oxidative phosphorylation. The complex plays an important role in the uptake of multiple carbon sources present in different host niches.</text>
</comment>
<keyword evidence="5" id="KW-0812">Transmembrane</keyword>
<keyword evidence="6 11" id="KW-0999">Mitochondrion inner membrane</keyword>
<dbReference type="HOGENOM" id="CLU_2456018_0_0_1"/>
<keyword evidence="3 11" id="KW-0813">Transport</keyword>
<comment type="similarity">
    <text evidence="2 11">Belongs to the UQCRQ/QCR8 family.</text>
</comment>
<dbReference type="InterPro" id="IPR036642">
    <property type="entry name" value="Cyt_bc1_su8_sf"/>
</dbReference>
<protein>
    <recommendedName>
        <fullName evidence="11">Cytochrome b-c1 complex subunit 8</fullName>
    </recommendedName>
    <alternativeName>
        <fullName evidence="11">Complex III subunit 8</fullName>
    </alternativeName>
</protein>
<keyword evidence="10" id="KW-0472">Membrane</keyword>
<evidence type="ECO:0000256" key="4">
    <source>
        <dbReference type="ARBA" id="ARBA00022660"/>
    </source>
</evidence>
<dbReference type="EMBL" id="KE560790">
    <property type="protein sequence ID" value="EPZ35629.1"/>
    <property type="molecule type" value="Genomic_DNA"/>
</dbReference>
<evidence type="ECO:0000256" key="5">
    <source>
        <dbReference type="ARBA" id="ARBA00022692"/>
    </source>
</evidence>
<dbReference type="Proteomes" id="UP000030755">
    <property type="component" value="Unassembled WGS sequence"/>
</dbReference>
<evidence type="ECO:0000313" key="15">
    <source>
        <dbReference type="Proteomes" id="UP000281549"/>
    </source>
</evidence>
<dbReference type="GO" id="GO:0005743">
    <property type="term" value="C:mitochondrial inner membrane"/>
    <property type="evidence" value="ECO:0007669"/>
    <property type="project" value="UniProtKB-SubCell"/>
</dbReference>
<reference evidence="12 14" key="1">
    <citation type="journal article" date="2013" name="Curr. Biol.">
        <title>Shared signatures of parasitism and phylogenomics unite Cryptomycota and microsporidia.</title>
        <authorList>
            <person name="James T.Y."/>
            <person name="Pelin A."/>
            <person name="Bonen L."/>
            <person name="Ahrendt S."/>
            <person name="Sain D."/>
            <person name="Corradi N."/>
            <person name="Stajich J.E."/>
        </authorList>
    </citation>
    <scope>NUCLEOTIDE SEQUENCE [LARGE SCALE GENOMIC DNA]</scope>
    <source>
        <strain evidence="12 14">CSF55</strain>
        <strain evidence="12 14">CSF55</strain>
    </source>
</reference>
<keyword evidence="9 11" id="KW-0496">Mitochondrion</keyword>
<dbReference type="Proteomes" id="UP000281549">
    <property type="component" value="Unassembled WGS sequence"/>
</dbReference>
<evidence type="ECO:0000256" key="3">
    <source>
        <dbReference type="ARBA" id="ARBA00022448"/>
    </source>
</evidence>
<evidence type="ECO:0000313" key="14">
    <source>
        <dbReference type="Proteomes" id="UP000030755"/>
    </source>
</evidence>
<dbReference type="GO" id="GO:0045275">
    <property type="term" value="C:respiratory chain complex III"/>
    <property type="evidence" value="ECO:0007669"/>
    <property type="project" value="UniProtKB-UniRule"/>
</dbReference>
<organism evidence="12 14">
    <name type="scientific">Rozella allomycis (strain CSF55)</name>
    <dbReference type="NCBI Taxonomy" id="988480"/>
    <lineage>
        <taxon>Eukaryota</taxon>
        <taxon>Fungi</taxon>
        <taxon>Fungi incertae sedis</taxon>
        <taxon>Cryptomycota</taxon>
        <taxon>Cryptomycota incertae sedis</taxon>
        <taxon>Rozella</taxon>
    </lineage>
</organism>
<accession>A0A075AZU9</accession>
<evidence type="ECO:0000256" key="7">
    <source>
        <dbReference type="ARBA" id="ARBA00022982"/>
    </source>
</evidence>
<keyword evidence="4 11" id="KW-0679">Respiratory chain</keyword>